<dbReference type="Proteomes" id="UP000523955">
    <property type="component" value="Unassembled WGS sequence"/>
</dbReference>
<evidence type="ECO:0000313" key="7">
    <source>
        <dbReference type="Proteomes" id="UP000523955"/>
    </source>
</evidence>
<dbReference type="InterPro" id="IPR046451">
    <property type="entry name" value="HgmA_C"/>
</dbReference>
<dbReference type="RefSeq" id="WP_185252495.1">
    <property type="nucleotide sequence ID" value="NZ_JACKXE010000001.1"/>
</dbReference>
<keyword evidence="4" id="KW-0479">Metal-binding</keyword>
<feature type="binding site" evidence="4">
    <location>
        <position position="364"/>
    </location>
    <ligand>
        <name>Fe cation</name>
        <dbReference type="ChEBI" id="CHEBI:24875"/>
    </ligand>
</feature>
<feature type="active site" description="Proton acceptor" evidence="3">
    <location>
        <position position="289"/>
    </location>
</feature>
<keyword evidence="7" id="KW-1185">Reference proteome</keyword>
<keyword evidence="6" id="KW-0560">Oxidoreductase</keyword>
<feature type="binding site" evidence="4">
    <location>
        <position position="342"/>
    </location>
    <ligand>
        <name>homogentisate</name>
        <dbReference type="ChEBI" id="CHEBI:16169"/>
    </ligand>
</feature>
<feature type="domain" description="Homogentisate 1,2-dioxygenase C-terminal" evidence="5">
    <location>
        <begin position="320"/>
        <end position="411"/>
    </location>
</feature>
<evidence type="ECO:0000256" key="3">
    <source>
        <dbReference type="PIRSR" id="PIRSR605708-1"/>
    </source>
</evidence>
<organism evidence="6 7">
    <name type="scientific">Nocardioides luti</name>
    <dbReference type="NCBI Taxonomy" id="2761101"/>
    <lineage>
        <taxon>Bacteria</taxon>
        <taxon>Bacillati</taxon>
        <taxon>Actinomycetota</taxon>
        <taxon>Actinomycetes</taxon>
        <taxon>Propionibacteriales</taxon>
        <taxon>Nocardioidaceae</taxon>
        <taxon>Nocardioides</taxon>
    </lineage>
</organism>
<proteinExistence type="inferred from homology"/>
<dbReference type="SUPFAM" id="SSF51182">
    <property type="entry name" value="RmlC-like cupins"/>
    <property type="match status" value="1"/>
</dbReference>
<dbReference type="Pfam" id="PF04209">
    <property type="entry name" value="HgmA_C"/>
    <property type="match status" value="1"/>
</dbReference>
<accession>A0A7X0RFG4</accession>
<evidence type="ECO:0000259" key="5">
    <source>
        <dbReference type="Pfam" id="PF04209"/>
    </source>
</evidence>
<gene>
    <name evidence="6" type="ORF">H5V45_08310</name>
</gene>
<dbReference type="PANTHER" id="PTHR11056:SF0">
    <property type="entry name" value="HOMOGENTISATE 1,2-DIOXYGENASE"/>
    <property type="match status" value="1"/>
</dbReference>
<dbReference type="GO" id="GO:0006559">
    <property type="term" value="P:L-phenylalanine catabolic process"/>
    <property type="evidence" value="ECO:0007669"/>
    <property type="project" value="InterPro"/>
</dbReference>
<reference evidence="6 7" key="1">
    <citation type="submission" date="2020-08" db="EMBL/GenBank/DDBJ databases">
        <authorList>
            <person name="Seo M.-J."/>
        </authorList>
    </citation>
    <scope>NUCLEOTIDE SEQUENCE [LARGE SCALE GENOMIC DNA]</scope>
    <source>
        <strain evidence="6 7">KIGAM211</strain>
    </source>
</reference>
<feature type="binding site" evidence="4">
    <location>
        <position position="364"/>
    </location>
    <ligand>
        <name>homogentisate</name>
        <dbReference type="ChEBI" id="CHEBI:16169"/>
    </ligand>
</feature>
<dbReference type="InterPro" id="IPR011051">
    <property type="entry name" value="RmlC_Cupin_sf"/>
</dbReference>
<dbReference type="Gene3D" id="2.60.120.10">
    <property type="entry name" value="Jelly Rolls"/>
    <property type="match status" value="2"/>
</dbReference>
<dbReference type="GO" id="GO:0005737">
    <property type="term" value="C:cytoplasm"/>
    <property type="evidence" value="ECO:0007669"/>
    <property type="project" value="TreeGrafter"/>
</dbReference>
<protein>
    <submittedName>
        <fullName evidence="6">Homogentisate 1,2-dioxygenase</fullName>
    </submittedName>
</protein>
<dbReference type="GO" id="GO:0006570">
    <property type="term" value="P:tyrosine metabolic process"/>
    <property type="evidence" value="ECO:0007669"/>
    <property type="project" value="InterPro"/>
</dbReference>
<comment type="cofactor">
    <cofactor evidence="1 4">
        <name>Fe cation</name>
        <dbReference type="ChEBI" id="CHEBI:24875"/>
    </cofactor>
</comment>
<dbReference type="GO" id="GO:0046872">
    <property type="term" value="F:metal ion binding"/>
    <property type="evidence" value="ECO:0007669"/>
    <property type="project" value="UniProtKB-KW"/>
</dbReference>
<dbReference type="InterPro" id="IPR005708">
    <property type="entry name" value="Homogentis_dOase"/>
</dbReference>
<name>A0A7X0RFG4_9ACTN</name>
<dbReference type="AlphaFoldDB" id="A0A7X0RFG4"/>
<keyword evidence="4" id="KW-0408">Iron</keyword>
<feature type="binding site" evidence="4">
    <location>
        <position position="333"/>
    </location>
    <ligand>
        <name>Fe cation</name>
        <dbReference type="ChEBI" id="CHEBI:24875"/>
    </ligand>
</feature>
<dbReference type="EMBL" id="JACKXE010000001">
    <property type="protein sequence ID" value="MBB6627321.1"/>
    <property type="molecule type" value="Genomic_DNA"/>
</dbReference>
<comment type="similarity">
    <text evidence="2">Belongs to the homogentisate dioxygenase family.</text>
</comment>
<dbReference type="InterPro" id="IPR014710">
    <property type="entry name" value="RmlC-like_jellyroll"/>
</dbReference>
<sequence length="428" mass="47143">MAYYRQVGEVPPKRHTQFRDPEGHLYYEELMGEEGFSSDSSLLYHRGVPSALVAADVWELPDQARTPNHPLKPRHLKLHDLFPVVEEVAQQPLVPEEVAQQPSRRARNPDAVTGRRLVLANNDVRIAYVVTGTDASPLYRNAIGDECVYVEFGSGSVETVFGTLAYRTGDYVVVPRATTHRWLPAEPSRLYAIEANSHIAPPKRYLSRYGQLLEHAPYCERDLHGPTGGPLLVDGTDVEVLVKHRTSAGIVGTRMTYATHPFDVVGWDGCLYPYTFNIDDYMPITGKIHQPPPVHQVFEGHNFVICNFLPRKVDYHPLAVPVPYYHSNVDSDEVMFYVGGDYEARKGSGIGIGSISLHPGGHAHGPQPAAIEASLGAEYFEESAVMVDTFAPLELGEAGVAAEDPAYAWTWAGRGPEGGDSPAVFSNS</sequence>
<feature type="binding site" evidence="4">
    <location>
        <position position="326"/>
    </location>
    <ligand>
        <name>Fe cation</name>
        <dbReference type="ChEBI" id="CHEBI:24875"/>
    </ligand>
</feature>
<evidence type="ECO:0000313" key="6">
    <source>
        <dbReference type="EMBL" id="MBB6627321.1"/>
    </source>
</evidence>
<keyword evidence="6" id="KW-0223">Dioxygenase</keyword>
<evidence type="ECO:0000256" key="2">
    <source>
        <dbReference type="ARBA" id="ARBA00007757"/>
    </source>
</evidence>
<dbReference type="PANTHER" id="PTHR11056">
    <property type="entry name" value="HOMOGENTISATE 1,2-DIOXYGENASE"/>
    <property type="match status" value="1"/>
</dbReference>
<dbReference type="GO" id="GO:0004411">
    <property type="term" value="F:homogentisate 1,2-dioxygenase activity"/>
    <property type="evidence" value="ECO:0007669"/>
    <property type="project" value="InterPro"/>
</dbReference>
<evidence type="ECO:0000256" key="1">
    <source>
        <dbReference type="ARBA" id="ARBA00001962"/>
    </source>
</evidence>
<evidence type="ECO:0000256" key="4">
    <source>
        <dbReference type="PIRSR" id="PIRSR605708-2"/>
    </source>
</evidence>
<comment type="caution">
    <text evidence="6">The sequence shown here is derived from an EMBL/GenBank/DDBJ whole genome shotgun (WGS) entry which is preliminary data.</text>
</comment>